<dbReference type="SUPFAM" id="SSF56784">
    <property type="entry name" value="HAD-like"/>
    <property type="match status" value="1"/>
</dbReference>
<dbReference type="Pfam" id="PF00702">
    <property type="entry name" value="Hydrolase"/>
    <property type="match status" value="1"/>
</dbReference>
<reference evidence="14 15" key="1">
    <citation type="submission" date="2019-08" db="EMBL/GenBank/DDBJ databases">
        <title>Genomic characterization of a novel candidate phylum (ARYD3) from a high temperature, high salinity tertiary oil reservoir in north central Oklahoma, USA.</title>
        <authorList>
            <person name="Youssef N.H."/>
            <person name="Yadav A."/>
            <person name="Elshahed M.S."/>
        </authorList>
    </citation>
    <scope>NUCLEOTIDE SEQUENCE [LARGE SCALE GENOMIC DNA]</scope>
    <source>
        <strain evidence="14">ARYD1</strain>
    </source>
</reference>
<evidence type="ECO:0000313" key="15">
    <source>
        <dbReference type="Proteomes" id="UP000323337"/>
    </source>
</evidence>
<evidence type="ECO:0000256" key="9">
    <source>
        <dbReference type="ARBA" id="ARBA00022989"/>
    </source>
</evidence>
<dbReference type="SFLD" id="SFLDF00027">
    <property type="entry name" value="p-type_atpase"/>
    <property type="match status" value="1"/>
</dbReference>
<feature type="transmembrane region" description="Helical" evidence="11">
    <location>
        <begin position="639"/>
        <end position="663"/>
    </location>
</feature>
<dbReference type="Gene3D" id="2.70.150.10">
    <property type="entry name" value="Calcium-transporting ATPase, cytoplasmic transduction domain A"/>
    <property type="match status" value="1"/>
</dbReference>
<dbReference type="PRINTS" id="PR00119">
    <property type="entry name" value="CATATPASE"/>
</dbReference>
<dbReference type="PANTHER" id="PTHR43520:SF8">
    <property type="entry name" value="P-TYPE CU(+) TRANSPORTER"/>
    <property type="match status" value="1"/>
</dbReference>
<evidence type="ECO:0000256" key="6">
    <source>
        <dbReference type="ARBA" id="ARBA00022741"/>
    </source>
</evidence>
<evidence type="ECO:0000259" key="13">
    <source>
        <dbReference type="Pfam" id="PF00122"/>
    </source>
</evidence>
<dbReference type="GO" id="GO:0043682">
    <property type="term" value="F:P-type divalent copper transporter activity"/>
    <property type="evidence" value="ECO:0007669"/>
    <property type="project" value="TreeGrafter"/>
</dbReference>
<dbReference type="SUPFAM" id="SSF81653">
    <property type="entry name" value="Calcium ATPase, transduction domain A"/>
    <property type="match status" value="1"/>
</dbReference>
<evidence type="ECO:0000256" key="4">
    <source>
        <dbReference type="ARBA" id="ARBA00022692"/>
    </source>
</evidence>
<dbReference type="InterPro" id="IPR027256">
    <property type="entry name" value="P-typ_ATPase_IB"/>
</dbReference>
<dbReference type="Proteomes" id="UP000323337">
    <property type="component" value="Unassembled WGS sequence"/>
</dbReference>
<dbReference type="AlphaFoldDB" id="A0A5D0MMG7"/>
<dbReference type="InterPro" id="IPR023299">
    <property type="entry name" value="ATPase_P-typ_cyto_dom_N"/>
</dbReference>
<comment type="subcellular location">
    <subcellularLocation>
        <location evidence="1">Cell membrane</location>
        <topology evidence="1">Multi-pass membrane protein</topology>
    </subcellularLocation>
</comment>
<dbReference type="InterPro" id="IPR018303">
    <property type="entry name" value="ATPase_P-typ_P_site"/>
</dbReference>
<dbReference type="InterPro" id="IPR023298">
    <property type="entry name" value="ATPase_P-typ_TM_dom_sf"/>
</dbReference>
<feature type="transmembrane region" description="Helical" evidence="11">
    <location>
        <begin position="119"/>
        <end position="141"/>
    </location>
</feature>
<dbReference type="SFLD" id="SFLDS00003">
    <property type="entry name" value="Haloacid_Dehalogenase"/>
    <property type="match status" value="1"/>
</dbReference>
<keyword evidence="9 11" id="KW-1133">Transmembrane helix</keyword>
<gene>
    <name evidence="14" type="ORF">FXF49_10440</name>
</gene>
<dbReference type="InterPro" id="IPR023214">
    <property type="entry name" value="HAD_sf"/>
</dbReference>
<dbReference type="GO" id="GO:0005886">
    <property type="term" value="C:plasma membrane"/>
    <property type="evidence" value="ECO:0007669"/>
    <property type="project" value="UniProtKB-SubCell"/>
</dbReference>
<dbReference type="PRINTS" id="PR00120">
    <property type="entry name" value="HATPASE"/>
</dbReference>
<dbReference type="NCBIfam" id="TIGR01511">
    <property type="entry name" value="ATPase-IB1_Cu"/>
    <property type="match status" value="1"/>
</dbReference>
<keyword evidence="3 11" id="KW-1003">Cell membrane</keyword>
<evidence type="ECO:0000256" key="11">
    <source>
        <dbReference type="RuleBase" id="RU362081"/>
    </source>
</evidence>
<evidence type="ECO:0000256" key="3">
    <source>
        <dbReference type="ARBA" id="ARBA00022475"/>
    </source>
</evidence>
<dbReference type="GO" id="GO:0005524">
    <property type="term" value="F:ATP binding"/>
    <property type="evidence" value="ECO:0007669"/>
    <property type="project" value="UniProtKB-UniRule"/>
</dbReference>
<dbReference type="PANTHER" id="PTHR43520">
    <property type="entry name" value="ATP7, ISOFORM B"/>
    <property type="match status" value="1"/>
</dbReference>
<dbReference type="SUPFAM" id="SSF81665">
    <property type="entry name" value="Calcium ATPase, transmembrane domain M"/>
    <property type="match status" value="1"/>
</dbReference>
<sequence>MRRYRMSDQHNQNEHRHKNVHSDKREHHQHGKHDGHGDDHGNHHAHMVADFRKRFWISLALTVPIIILSPMIQNFLGLGESLRFIGDLFISFLFSTIVFFYGGWPFLKGLYDELSKKNPGMMTLIALAISVAYFYSSVVVFGVTGKIFFWELATLIDIMLLGHWIEMKSVMGASRALEELAKLMPSEAHKLMEDGSVQDVPLDELYLGDRVLIKPGEKIPADGKVVEGKTSVNEAMITGESKPVSKKEEAKVIGGSINGEGSITISVEKTGKDSFLSQVIDLVQQAQESKSKTQDLANRAAFWLTIIAIVSGAVTMFVWLALVHQDFAFALERTVTVMVITCPHALGLAIPLVVAVSTAISARNGLLIRDRAAFEASRNLQAIIFDKTGTLTEGKFGVTDTVILDDKLEESKLLAYAAAVEQNSEHPIAKGIMNSVEKLIKVTDFKSIPGKGAKGKVEGKEVMVVSPGYLRENNIEFQQNGKIDKLNAQGKTVVFVLVDGELQGAIALADIIRPESKKAIARLKEMGIQTMMLTGDNRQVAEYVAKELGLDDYFAEVLPNEKADKVKEVQSRGLIVAMTGDGVNDAPALAQADVGIAIGAGTDVAVETADIVLVRSNPEDAVDIIALAKATYRKMVQNLIWATGYNAFAIPLAAGALSVYGIILNPAMGAVLMSLSTVIVAINARILKVKK</sequence>
<dbReference type="InterPro" id="IPR059000">
    <property type="entry name" value="ATPase_P-type_domA"/>
</dbReference>
<keyword evidence="8" id="KW-1278">Translocase</keyword>
<feature type="region of interest" description="Disordered" evidence="12">
    <location>
        <begin position="1"/>
        <end position="40"/>
    </location>
</feature>
<protein>
    <submittedName>
        <fullName evidence="14">Copper-translocating P-type ATPase</fullName>
    </submittedName>
</protein>
<keyword evidence="4 11" id="KW-0812">Transmembrane</keyword>
<name>A0A5D0MMG7_FLESI</name>
<evidence type="ECO:0000256" key="1">
    <source>
        <dbReference type="ARBA" id="ARBA00004651"/>
    </source>
</evidence>
<evidence type="ECO:0000256" key="8">
    <source>
        <dbReference type="ARBA" id="ARBA00022967"/>
    </source>
</evidence>
<feature type="transmembrane region" description="Helical" evidence="11">
    <location>
        <begin position="55"/>
        <end position="76"/>
    </location>
</feature>
<dbReference type="FunFam" id="2.70.150.10:FF:000020">
    <property type="entry name" value="Copper-exporting P-type ATPase A"/>
    <property type="match status" value="1"/>
</dbReference>
<dbReference type="GO" id="GO:0005507">
    <property type="term" value="F:copper ion binding"/>
    <property type="evidence" value="ECO:0007669"/>
    <property type="project" value="TreeGrafter"/>
</dbReference>
<feature type="transmembrane region" description="Helical" evidence="11">
    <location>
        <begin position="88"/>
        <end position="107"/>
    </location>
</feature>
<evidence type="ECO:0000256" key="2">
    <source>
        <dbReference type="ARBA" id="ARBA00006024"/>
    </source>
</evidence>
<organism evidence="14 15">
    <name type="scientific">Flexistipes sinusarabici</name>
    <dbReference type="NCBI Taxonomy" id="2352"/>
    <lineage>
        <taxon>Bacteria</taxon>
        <taxon>Pseudomonadati</taxon>
        <taxon>Deferribacterota</taxon>
        <taxon>Deferribacteres</taxon>
        <taxon>Deferribacterales</taxon>
        <taxon>Flexistipitaceae</taxon>
        <taxon>Flexistipes</taxon>
    </lineage>
</organism>
<dbReference type="GO" id="GO:0055070">
    <property type="term" value="P:copper ion homeostasis"/>
    <property type="evidence" value="ECO:0007669"/>
    <property type="project" value="TreeGrafter"/>
</dbReference>
<dbReference type="Gene3D" id="3.40.1110.10">
    <property type="entry name" value="Calcium-transporting ATPase, cytoplasmic domain N"/>
    <property type="match status" value="1"/>
</dbReference>
<feature type="transmembrane region" description="Helical" evidence="11">
    <location>
        <begin position="335"/>
        <end position="362"/>
    </location>
</feature>
<evidence type="ECO:0000256" key="12">
    <source>
        <dbReference type="SAM" id="MobiDB-lite"/>
    </source>
</evidence>
<feature type="domain" description="P-type ATPase A" evidence="13">
    <location>
        <begin position="183"/>
        <end position="284"/>
    </location>
</feature>
<comment type="caution">
    <text evidence="14">The sequence shown here is derived from an EMBL/GenBank/DDBJ whole genome shotgun (WGS) entry which is preliminary data.</text>
</comment>
<evidence type="ECO:0000256" key="10">
    <source>
        <dbReference type="ARBA" id="ARBA00023136"/>
    </source>
</evidence>
<dbReference type="PROSITE" id="PS00154">
    <property type="entry name" value="ATPASE_E1_E2"/>
    <property type="match status" value="1"/>
</dbReference>
<dbReference type="Pfam" id="PF00122">
    <property type="entry name" value="E1-E2_ATPase"/>
    <property type="match status" value="1"/>
</dbReference>
<dbReference type="InterPro" id="IPR001757">
    <property type="entry name" value="P_typ_ATPase"/>
</dbReference>
<dbReference type="InterPro" id="IPR044492">
    <property type="entry name" value="P_typ_ATPase_HD_dom"/>
</dbReference>
<feature type="transmembrane region" description="Helical" evidence="11">
    <location>
        <begin position="300"/>
        <end position="323"/>
    </location>
</feature>
<dbReference type="SFLD" id="SFLDG00002">
    <property type="entry name" value="C1.7:_P-type_atpase_like"/>
    <property type="match status" value="1"/>
</dbReference>
<comment type="similarity">
    <text evidence="2 11">Belongs to the cation transport ATPase (P-type) (TC 3.A.3) family. Type IB subfamily.</text>
</comment>
<evidence type="ECO:0000313" key="14">
    <source>
        <dbReference type="EMBL" id="TYB32650.1"/>
    </source>
</evidence>
<proteinExistence type="inferred from homology"/>
<feature type="transmembrane region" description="Helical" evidence="11">
    <location>
        <begin position="669"/>
        <end position="687"/>
    </location>
</feature>
<dbReference type="GO" id="GO:0060003">
    <property type="term" value="P:copper ion export"/>
    <property type="evidence" value="ECO:0007669"/>
    <property type="project" value="UniProtKB-ARBA"/>
</dbReference>
<dbReference type="CDD" id="cd07552">
    <property type="entry name" value="P-type_ATPase_Cu-like"/>
    <property type="match status" value="1"/>
</dbReference>
<dbReference type="InterPro" id="IPR008250">
    <property type="entry name" value="ATPase_P-typ_transduc_dom_A_sf"/>
</dbReference>
<dbReference type="EMBL" id="VSIV01000302">
    <property type="protein sequence ID" value="TYB32650.1"/>
    <property type="molecule type" value="Genomic_DNA"/>
</dbReference>
<feature type="transmembrane region" description="Helical" evidence="11">
    <location>
        <begin position="147"/>
        <end position="165"/>
    </location>
</feature>
<keyword evidence="5 11" id="KW-0479">Metal-binding</keyword>
<dbReference type="InterPro" id="IPR036412">
    <property type="entry name" value="HAD-like_sf"/>
</dbReference>
<dbReference type="NCBIfam" id="TIGR01494">
    <property type="entry name" value="ATPase_P-type"/>
    <property type="match status" value="1"/>
</dbReference>
<keyword evidence="6 11" id="KW-0547">Nucleotide-binding</keyword>
<evidence type="ECO:0000256" key="7">
    <source>
        <dbReference type="ARBA" id="ARBA00022840"/>
    </source>
</evidence>
<dbReference type="NCBIfam" id="TIGR01525">
    <property type="entry name" value="ATPase-IB_hvy"/>
    <property type="match status" value="1"/>
</dbReference>
<dbReference type="GO" id="GO:0016887">
    <property type="term" value="F:ATP hydrolysis activity"/>
    <property type="evidence" value="ECO:0007669"/>
    <property type="project" value="InterPro"/>
</dbReference>
<dbReference type="Gene3D" id="3.40.50.1000">
    <property type="entry name" value="HAD superfamily/HAD-like"/>
    <property type="match status" value="1"/>
</dbReference>
<keyword evidence="10 11" id="KW-0472">Membrane</keyword>
<accession>A0A5D0MMG7</accession>
<keyword evidence="7 11" id="KW-0067">ATP-binding</keyword>
<evidence type="ECO:0000256" key="5">
    <source>
        <dbReference type="ARBA" id="ARBA00022723"/>
    </source>
</evidence>